<keyword evidence="9 13" id="KW-0256">Endoplasmic reticulum</keyword>
<keyword evidence="7 13" id="KW-0808">Transferase</keyword>
<feature type="transmembrane region" description="Helical" evidence="13">
    <location>
        <begin position="400"/>
        <end position="421"/>
    </location>
</feature>
<evidence type="ECO:0000313" key="15">
    <source>
        <dbReference type="Proteomes" id="UP000322873"/>
    </source>
</evidence>
<dbReference type="Pfam" id="PF05007">
    <property type="entry name" value="Mannosyl_trans"/>
    <property type="match status" value="1"/>
</dbReference>
<dbReference type="GO" id="GO:0005789">
    <property type="term" value="C:endoplasmic reticulum membrane"/>
    <property type="evidence" value="ECO:0007669"/>
    <property type="project" value="UniProtKB-SubCell"/>
</dbReference>
<dbReference type="GO" id="GO:1990529">
    <property type="term" value="C:glycosylphosphatidylinositol-mannosyltransferase I complex"/>
    <property type="evidence" value="ECO:0007669"/>
    <property type="project" value="TreeGrafter"/>
</dbReference>
<evidence type="ECO:0000256" key="8">
    <source>
        <dbReference type="ARBA" id="ARBA00022692"/>
    </source>
</evidence>
<dbReference type="EMBL" id="VICG01000001">
    <property type="protein sequence ID" value="KAA8576410.1"/>
    <property type="molecule type" value="Genomic_DNA"/>
</dbReference>
<dbReference type="VEuPathDB" id="FungiDB:MFRU_009g02760"/>
<dbReference type="PANTHER" id="PTHR12886:SF0">
    <property type="entry name" value="GPI MANNOSYLTRANSFERASE 1"/>
    <property type="match status" value="1"/>
</dbReference>
<comment type="subcellular location">
    <subcellularLocation>
        <location evidence="1 13">Endoplasmic reticulum membrane</location>
        <topology evidence="1 13">Multi-pass membrane protein</topology>
    </subcellularLocation>
</comment>
<dbReference type="GO" id="GO:0004376">
    <property type="term" value="F:GPI mannosyltransferase activity"/>
    <property type="evidence" value="ECO:0007669"/>
    <property type="project" value="InterPro"/>
</dbReference>
<protein>
    <recommendedName>
        <fullName evidence="4 13">GPI mannosyltransferase 1</fullName>
        <ecNumber evidence="13">2.4.1.-</ecNumber>
    </recommendedName>
    <alternativeName>
        <fullName evidence="13">GPI mannosyltransferase I</fullName>
    </alternativeName>
</protein>
<dbReference type="Proteomes" id="UP000322873">
    <property type="component" value="Unassembled WGS sequence"/>
</dbReference>
<evidence type="ECO:0000256" key="13">
    <source>
        <dbReference type="RuleBase" id="RU365064"/>
    </source>
</evidence>
<dbReference type="EC" id="2.4.1.-" evidence="13"/>
<comment type="function">
    <text evidence="12 13">Mannosyltransferase involved in glycosylphosphatidylinositol-anchor biosynthesis. Transfers the first alpha-1,4-mannose to GlcN-acyl-PI during GPI precursor assembly. Required for cell wall integrity.</text>
</comment>
<evidence type="ECO:0000256" key="4">
    <source>
        <dbReference type="ARBA" id="ARBA00013797"/>
    </source>
</evidence>
<evidence type="ECO:0000313" key="14">
    <source>
        <dbReference type="EMBL" id="KAA8576410.1"/>
    </source>
</evidence>
<evidence type="ECO:0000256" key="11">
    <source>
        <dbReference type="ARBA" id="ARBA00023136"/>
    </source>
</evidence>
<dbReference type="GO" id="GO:0006506">
    <property type="term" value="P:GPI anchor biosynthetic process"/>
    <property type="evidence" value="ECO:0007669"/>
    <property type="project" value="UniProtKB-UniPathway"/>
</dbReference>
<evidence type="ECO:0000256" key="1">
    <source>
        <dbReference type="ARBA" id="ARBA00004477"/>
    </source>
</evidence>
<feature type="transmembrane region" description="Helical" evidence="13">
    <location>
        <begin position="81"/>
        <end position="105"/>
    </location>
</feature>
<evidence type="ECO:0000256" key="10">
    <source>
        <dbReference type="ARBA" id="ARBA00022989"/>
    </source>
</evidence>
<dbReference type="GO" id="GO:0051751">
    <property type="term" value="F:alpha-1,4-mannosyltransferase activity"/>
    <property type="evidence" value="ECO:0007669"/>
    <property type="project" value="InterPro"/>
</dbReference>
<gene>
    <name evidence="14" type="ORF">EYC84_006536</name>
</gene>
<comment type="similarity">
    <text evidence="3 13">Belongs to the PIGM family.</text>
</comment>
<evidence type="ECO:0000256" key="2">
    <source>
        <dbReference type="ARBA" id="ARBA00004687"/>
    </source>
</evidence>
<keyword evidence="10 13" id="KW-1133">Transmembrane helix</keyword>
<dbReference type="UniPathway" id="UPA00196"/>
<evidence type="ECO:0000256" key="7">
    <source>
        <dbReference type="ARBA" id="ARBA00022679"/>
    </source>
</evidence>
<accession>A0A5M9K672</accession>
<evidence type="ECO:0000256" key="3">
    <source>
        <dbReference type="ARBA" id="ARBA00011071"/>
    </source>
</evidence>
<keyword evidence="6 13" id="KW-0328">Glycosyltransferase</keyword>
<evidence type="ECO:0000256" key="6">
    <source>
        <dbReference type="ARBA" id="ARBA00022676"/>
    </source>
</evidence>
<dbReference type="AlphaFoldDB" id="A0A5M9K672"/>
<comment type="caution">
    <text evidence="14">The sequence shown here is derived from an EMBL/GenBank/DDBJ whole genome shotgun (WGS) entry which is preliminary data.</text>
</comment>
<dbReference type="PANTHER" id="PTHR12886">
    <property type="entry name" value="PIG-M MANNOSYLTRANSFERASE"/>
    <property type="match status" value="1"/>
</dbReference>
<comment type="pathway">
    <text evidence="2 13">Glycolipid biosynthesis; glycosylphosphatidylinositol-anchor biosynthesis.</text>
</comment>
<keyword evidence="15" id="KW-1185">Reference proteome</keyword>
<evidence type="ECO:0000256" key="12">
    <source>
        <dbReference type="ARBA" id="ARBA00025399"/>
    </source>
</evidence>
<feature type="transmembrane region" description="Helical" evidence="13">
    <location>
        <begin position="230"/>
        <end position="251"/>
    </location>
</feature>
<feature type="transmembrane region" description="Helical" evidence="13">
    <location>
        <begin position="370"/>
        <end position="388"/>
    </location>
</feature>
<reference evidence="14 15" key="1">
    <citation type="submission" date="2019-06" db="EMBL/GenBank/DDBJ databases">
        <title>Genome Sequence of the Brown Rot Fungal Pathogen Monilinia fructicola.</title>
        <authorList>
            <person name="De Miccolis Angelini R.M."/>
            <person name="Landi L."/>
            <person name="Abate D."/>
            <person name="Pollastro S."/>
            <person name="Romanazzi G."/>
            <person name="Faretra F."/>
        </authorList>
    </citation>
    <scope>NUCLEOTIDE SEQUENCE [LARGE SCALE GENOMIC DNA]</scope>
    <source>
        <strain evidence="14 15">Mfrc123</strain>
    </source>
</reference>
<proteinExistence type="inferred from homology"/>
<organism evidence="14 15">
    <name type="scientific">Monilinia fructicola</name>
    <name type="common">Brown rot fungus</name>
    <name type="synonym">Ciboria fructicola</name>
    <dbReference type="NCBI Taxonomy" id="38448"/>
    <lineage>
        <taxon>Eukaryota</taxon>
        <taxon>Fungi</taxon>
        <taxon>Dikarya</taxon>
        <taxon>Ascomycota</taxon>
        <taxon>Pezizomycotina</taxon>
        <taxon>Leotiomycetes</taxon>
        <taxon>Helotiales</taxon>
        <taxon>Sclerotiniaceae</taxon>
        <taxon>Monilinia</taxon>
    </lineage>
</organism>
<name>A0A5M9K672_MONFR</name>
<keyword evidence="8 13" id="KW-0812">Transmembrane</keyword>
<feature type="transmembrane region" description="Helical" evidence="13">
    <location>
        <begin position="159"/>
        <end position="185"/>
    </location>
</feature>
<evidence type="ECO:0000256" key="9">
    <source>
        <dbReference type="ARBA" id="ARBA00022824"/>
    </source>
</evidence>
<feature type="transmembrane region" description="Helical" evidence="13">
    <location>
        <begin position="7"/>
        <end position="25"/>
    </location>
</feature>
<keyword evidence="5 13" id="KW-0337">GPI-anchor biosynthesis</keyword>
<sequence>MALSTTLLFTSAIFLRVSLFFYGLYQDAHSPLKYTDIDYYVFTSASTYTSRSLSPYARETYRYTPLLAWILLPTTYSPQYIWFHFGKIVFAACDILAGYLLLLILKGRGLDSGRAGKYAAIWLLNPMVATISTRGSSEGILGVLVIGLLWAVLQRRIALAGVLLGLSVHLKIYPVVYGVSILWFLDRETIGDFNGKKGPRKEKNTGQKGIGGGNDDVWGTITGFANKERVVFVGTSLVTFMGLNTLMYSIYGYPFLQHTYLHHLTRIDHRHNFSPYNTLLYLRSAIPSLSTNLPPLESLAFLPQLLLSTILLPLTLSKLDLPTTMLVQTLAFVTFNKVVTSQYFLWYTCLLPLYLSTPSCTLIKSPRTGIFAAFLWIVTQALWLHQAFELEFLGQSTFVPGLFVASLLFFATNVWILGIIVKDVGRGATTAGKTVA</sequence>
<keyword evidence="11 13" id="KW-0472">Membrane</keyword>
<dbReference type="InterPro" id="IPR007704">
    <property type="entry name" value="PIG-M"/>
</dbReference>
<feature type="transmembrane region" description="Helical" evidence="13">
    <location>
        <begin position="135"/>
        <end position="153"/>
    </location>
</feature>
<evidence type="ECO:0000256" key="5">
    <source>
        <dbReference type="ARBA" id="ARBA00022502"/>
    </source>
</evidence>